<evidence type="ECO:0000313" key="1">
    <source>
        <dbReference type="EMBL" id="KAG0590361.1"/>
    </source>
</evidence>
<dbReference type="AlphaFoldDB" id="A0A8T0J6D5"/>
<protein>
    <submittedName>
        <fullName evidence="1">Uncharacterized protein</fullName>
    </submittedName>
</protein>
<gene>
    <name evidence="1" type="ORF">KC19_1G093500</name>
</gene>
<accession>A0A8T0J6D5</accession>
<evidence type="ECO:0000313" key="2">
    <source>
        <dbReference type="Proteomes" id="UP000822688"/>
    </source>
</evidence>
<dbReference type="EMBL" id="CM026421">
    <property type="protein sequence ID" value="KAG0590361.1"/>
    <property type="molecule type" value="Genomic_DNA"/>
</dbReference>
<organism evidence="1 2">
    <name type="scientific">Ceratodon purpureus</name>
    <name type="common">Fire moss</name>
    <name type="synonym">Dicranum purpureum</name>
    <dbReference type="NCBI Taxonomy" id="3225"/>
    <lineage>
        <taxon>Eukaryota</taxon>
        <taxon>Viridiplantae</taxon>
        <taxon>Streptophyta</taxon>
        <taxon>Embryophyta</taxon>
        <taxon>Bryophyta</taxon>
        <taxon>Bryophytina</taxon>
        <taxon>Bryopsida</taxon>
        <taxon>Dicranidae</taxon>
        <taxon>Pseudoditrichales</taxon>
        <taxon>Ditrichaceae</taxon>
        <taxon>Ceratodon</taxon>
    </lineage>
</organism>
<dbReference type="OrthoDB" id="10512510at2759"/>
<keyword evidence="2" id="KW-1185">Reference proteome</keyword>
<dbReference type="Proteomes" id="UP000822688">
    <property type="component" value="Chromosome 1"/>
</dbReference>
<name>A0A8T0J6D5_CERPU</name>
<comment type="caution">
    <text evidence="1">The sequence shown here is derived from an EMBL/GenBank/DDBJ whole genome shotgun (WGS) entry which is preliminary data.</text>
</comment>
<sequence length="202" mass="23892">MAEYNVNVANSDYCCNWDRPVRNGSDLVVYREGAVRHCADNPDWDTHVELKGVPPEHRKQFREQRITQWLESTVPRVHGERFCDYIKRCYLAAELELKQTKRMHLGDEYIHALDRFVFRLFMGFRSKQKVKGVSWGIAIEELILQLLREECLAQYEDGYLQLGKRLCRNPTVFPWPPRSKTESFENTKIPPQLDTITRMDSR</sequence>
<reference evidence="1" key="1">
    <citation type="submission" date="2020-06" db="EMBL/GenBank/DDBJ databases">
        <title>WGS assembly of Ceratodon purpureus strain R40.</title>
        <authorList>
            <person name="Carey S.B."/>
            <person name="Jenkins J."/>
            <person name="Shu S."/>
            <person name="Lovell J.T."/>
            <person name="Sreedasyam A."/>
            <person name="Maumus F."/>
            <person name="Tiley G.P."/>
            <person name="Fernandez-Pozo N."/>
            <person name="Barry K."/>
            <person name="Chen C."/>
            <person name="Wang M."/>
            <person name="Lipzen A."/>
            <person name="Daum C."/>
            <person name="Saski C.A."/>
            <person name="Payton A.C."/>
            <person name="Mcbreen J.C."/>
            <person name="Conrad R.E."/>
            <person name="Kollar L.M."/>
            <person name="Olsson S."/>
            <person name="Huttunen S."/>
            <person name="Landis J.B."/>
            <person name="Wickett N.J."/>
            <person name="Johnson M.G."/>
            <person name="Rensing S.A."/>
            <person name="Grimwood J."/>
            <person name="Schmutz J."/>
            <person name="Mcdaniel S.F."/>
        </authorList>
    </citation>
    <scope>NUCLEOTIDE SEQUENCE</scope>
    <source>
        <strain evidence="1">R40</strain>
    </source>
</reference>
<proteinExistence type="predicted"/>